<protein>
    <submittedName>
        <fullName evidence="2">Uncharacterized protein</fullName>
    </submittedName>
</protein>
<evidence type="ECO:0000313" key="2">
    <source>
        <dbReference type="EMBL" id="CAA9436768.1"/>
    </source>
</evidence>
<accession>A0A6J4QG95</accession>
<gene>
    <name evidence="2" type="ORF">AVDCRST_MAG51-3004</name>
</gene>
<feature type="region of interest" description="Disordered" evidence="1">
    <location>
        <begin position="66"/>
        <end position="85"/>
    </location>
</feature>
<organism evidence="2">
    <name type="scientific">uncultured Ramlibacter sp</name>
    <dbReference type="NCBI Taxonomy" id="260755"/>
    <lineage>
        <taxon>Bacteria</taxon>
        <taxon>Pseudomonadati</taxon>
        <taxon>Pseudomonadota</taxon>
        <taxon>Betaproteobacteria</taxon>
        <taxon>Burkholderiales</taxon>
        <taxon>Comamonadaceae</taxon>
        <taxon>Ramlibacter</taxon>
        <taxon>environmental samples</taxon>
    </lineage>
</organism>
<sequence length="132" mass="13236">PADPLKSGDCGQSLAALDAARADPNAGQRVEALRQQATQACLGGGGEARRPSPVAQPPLVVPPPIIAVPSQAEPPRPAPLPPPVAIQRPPVLTSCDAGGCWDSQGNRLNRAGPTLIGPGGTCIVSGPVVHCP</sequence>
<feature type="non-terminal residue" evidence="2">
    <location>
        <position position="1"/>
    </location>
</feature>
<feature type="compositionally biased region" description="Pro residues" evidence="1">
    <location>
        <begin position="66"/>
        <end position="84"/>
    </location>
</feature>
<reference evidence="2" key="1">
    <citation type="submission" date="2020-02" db="EMBL/GenBank/DDBJ databases">
        <authorList>
            <person name="Meier V. D."/>
        </authorList>
    </citation>
    <scope>NUCLEOTIDE SEQUENCE</scope>
    <source>
        <strain evidence="2">AVDCRST_MAG51</strain>
    </source>
</reference>
<evidence type="ECO:0000256" key="1">
    <source>
        <dbReference type="SAM" id="MobiDB-lite"/>
    </source>
</evidence>
<dbReference type="AlphaFoldDB" id="A0A6J4QG95"/>
<dbReference type="EMBL" id="CADCUX010000637">
    <property type="protein sequence ID" value="CAA9436768.1"/>
    <property type="molecule type" value="Genomic_DNA"/>
</dbReference>
<proteinExistence type="predicted"/>
<name>A0A6J4QG95_9BURK</name>